<evidence type="ECO:0000313" key="5">
    <source>
        <dbReference type="EMBL" id="KAF5583544.1"/>
    </source>
</evidence>
<dbReference type="AlphaFoldDB" id="A0A8H5KZJ3"/>
<dbReference type="InterPro" id="IPR000467">
    <property type="entry name" value="G_patch_dom"/>
</dbReference>
<dbReference type="Pfam" id="PF00076">
    <property type="entry name" value="RRM_1"/>
    <property type="match status" value="1"/>
</dbReference>
<feature type="region of interest" description="Disordered" evidence="2">
    <location>
        <begin position="65"/>
        <end position="99"/>
    </location>
</feature>
<evidence type="ECO:0000256" key="2">
    <source>
        <dbReference type="SAM" id="MobiDB-lite"/>
    </source>
</evidence>
<feature type="compositionally biased region" description="Acidic residues" evidence="2">
    <location>
        <begin position="135"/>
        <end position="144"/>
    </location>
</feature>
<feature type="domain" description="G-patch" evidence="4">
    <location>
        <begin position="314"/>
        <end position="365"/>
    </location>
</feature>
<dbReference type="GO" id="GO:0003723">
    <property type="term" value="F:RNA binding"/>
    <property type="evidence" value="ECO:0007669"/>
    <property type="project" value="UniProtKB-UniRule"/>
</dbReference>
<dbReference type="SMART" id="SM00443">
    <property type="entry name" value="G_patch"/>
    <property type="match status" value="1"/>
</dbReference>
<dbReference type="GO" id="GO:0045292">
    <property type="term" value="P:mRNA cis splicing, via spliceosome"/>
    <property type="evidence" value="ECO:0007669"/>
    <property type="project" value="InterPro"/>
</dbReference>
<feature type="region of interest" description="Disordered" evidence="2">
    <location>
        <begin position="352"/>
        <end position="379"/>
    </location>
</feature>
<feature type="region of interest" description="Disordered" evidence="2">
    <location>
        <begin position="115"/>
        <end position="161"/>
    </location>
</feature>
<dbReference type="PROSITE" id="PS50102">
    <property type="entry name" value="RRM"/>
    <property type="match status" value="1"/>
</dbReference>
<proteinExistence type="predicted"/>
<feature type="compositionally biased region" description="Polar residues" evidence="2">
    <location>
        <begin position="307"/>
        <end position="316"/>
    </location>
</feature>
<protein>
    <submittedName>
        <fullName evidence="5">DNA-damage repair</fullName>
    </submittedName>
</protein>
<dbReference type="InterPro" id="IPR003954">
    <property type="entry name" value="RRM_euk-type"/>
</dbReference>
<evidence type="ECO:0000313" key="6">
    <source>
        <dbReference type="Proteomes" id="UP000544095"/>
    </source>
</evidence>
<comment type="caution">
    <text evidence="5">The sequence shown here is derived from an EMBL/GenBank/DDBJ whole genome shotgun (WGS) entry which is preliminary data.</text>
</comment>
<dbReference type="SUPFAM" id="SSF54928">
    <property type="entry name" value="RNA-binding domain, RBD"/>
    <property type="match status" value="1"/>
</dbReference>
<feature type="compositionally biased region" description="Acidic residues" evidence="2">
    <location>
        <begin position="274"/>
        <end position="286"/>
    </location>
</feature>
<keyword evidence="6" id="KW-1185">Reference proteome</keyword>
<dbReference type="SMART" id="SM00361">
    <property type="entry name" value="RRM_1"/>
    <property type="match status" value="1"/>
</dbReference>
<feature type="region of interest" description="Disordered" evidence="2">
    <location>
        <begin position="1"/>
        <end position="34"/>
    </location>
</feature>
<dbReference type="InterPro" id="IPR040052">
    <property type="entry name" value="RBM17"/>
</dbReference>
<feature type="compositionally biased region" description="Low complexity" evidence="2">
    <location>
        <begin position="24"/>
        <end position="34"/>
    </location>
</feature>
<feature type="compositionally biased region" description="Pro residues" evidence="2">
    <location>
        <begin position="210"/>
        <end position="221"/>
    </location>
</feature>
<dbReference type="PANTHER" id="PTHR13288">
    <property type="entry name" value="SPLICING FACTOR 45 SPF45"/>
    <property type="match status" value="1"/>
</dbReference>
<evidence type="ECO:0000259" key="4">
    <source>
        <dbReference type="PROSITE" id="PS50174"/>
    </source>
</evidence>
<dbReference type="EMBL" id="JAAOAR010000403">
    <property type="protein sequence ID" value="KAF5583544.1"/>
    <property type="molecule type" value="Genomic_DNA"/>
</dbReference>
<organism evidence="5 6">
    <name type="scientific">Fusarium pseudoanthophilum</name>
    <dbReference type="NCBI Taxonomy" id="48495"/>
    <lineage>
        <taxon>Eukaryota</taxon>
        <taxon>Fungi</taxon>
        <taxon>Dikarya</taxon>
        <taxon>Ascomycota</taxon>
        <taxon>Pezizomycotina</taxon>
        <taxon>Sordariomycetes</taxon>
        <taxon>Hypocreomycetidae</taxon>
        <taxon>Hypocreales</taxon>
        <taxon>Nectriaceae</taxon>
        <taxon>Fusarium</taxon>
        <taxon>Fusarium fujikuroi species complex</taxon>
    </lineage>
</organism>
<dbReference type="InterPro" id="IPR000504">
    <property type="entry name" value="RRM_dom"/>
</dbReference>
<evidence type="ECO:0000259" key="3">
    <source>
        <dbReference type="PROSITE" id="PS50102"/>
    </source>
</evidence>
<dbReference type="PROSITE" id="PS50174">
    <property type="entry name" value="G_PATCH"/>
    <property type="match status" value="1"/>
</dbReference>
<accession>A0A8H5KZJ3</accession>
<dbReference type="FunFam" id="3.30.70.330:FF:000495">
    <property type="entry name" value="Putative G-patch DNA repair protein (Drt111)"/>
    <property type="match status" value="1"/>
</dbReference>
<sequence>MAAPPPPPQGGLSLYENLLDPNDTPSTSATISSAPVLYSQTEDTSAEIAVKKPIDSALRFQPIRRPQVKQVKPKAAFPKPAVSKPAVNPAPPAPVQPKTTLADWAATEEDEWMYGMGEKRQRGGRKKKKKRQQEEFETNWDDIYDPTRPTNVEEYLHSDEKVQEVRDWKALLYKHRRKRDESDLSDEDEDEQTRHVPSNQFAPPSSYAFVPPPPQSPPAGPTPDDVSGDDAFARRIAISQGDAPLPAAQASPPRPSNSATISRAPVRYSKPHEDEDATGDNVEDDAYSPPPALGSSLPEQPGDDAQARSSRPGQSNFAQRLMSKYGWTKGSGLGADESGIVNPLRVQVEKRRKKADADGGGWAEPGGKGKIVGGKRKEEDTGKFGTMSDVIVLRNMLENMPNLEEEIAGGLGQEIGEECGEKYGRVERLYIDQESRRVFIKFTNQVSALRAVNELDGRVFNGNTIVPEFFDTEKFEQGKYH</sequence>
<reference evidence="5 6" key="1">
    <citation type="submission" date="2020-05" db="EMBL/GenBank/DDBJ databases">
        <title>Identification and distribution of gene clusters putatively required for synthesis of sphingolipid metabolism inhibitors in phylogenetically diverse species of the filamentous fungus Fusarium.</title>
        <authorList>
            <person name="Kim H.-S."/>
            <person name="Busman M."/>
            <person name="Brown D.W."/>
            <person name="Divon H."/>
            <person name="Uhlig S."/>
            <person name="Proctor R.H."/>
        </authorList>
    </citation>
    <scope>NUCLEOTIDE SEQUENCE [LARGE SCALE GENOMIC DNA]</scope>
    <source>
        <strain evidence="5 6">NRRL 25211</strain>
    </source>
</reference>
<dbReference type="Pfam" id="PF01585">
    <property type="entry name" value="G-patch"/>
    <property type="match status" value="1"/>
</dbReference>
<keyword evidence="1" id="KW-0694">RNA-binding</keyword>
<dbReference type="Gene3D" id="3.30.70.330">
    <property type="match status" value="1"/>
</dbReference>
<feature type="compositionally biased region" description="Low complexity" evidence="2">
    <location>
        <begin position="78"/>
        <end position="87"/>
    </location>
</feature>
<evidence type="ECO:0000256" key="1">
    <source>
        <dbReference type="PROSITE-ProRule" id="PRU00176"/>
    </source>
</evidence>
<dbReference type="InterPro" id="IPR012677">
    <property type="entry name" value="Nucleotide-bd_a/b_plait_sf"/>
</dbReference>
<dbReference type="GO" id="GO:0071011">
    <property type="term" value="C:precatalytic spliceosome"/>
    <property type="evidence" value="ECO:0007669"/>
    <property type="project" value="TreeGrafter"/>
</dbReference>
<feature type="domain" description="RRM" evidence="3">
    <location>
        <begin position="389"/>
        <end position="472"/>
    </location>
</feature>
<dbReference type="InterPro" id="IPR035979">
    <property type="entry name" value="RBD_domain_sf"/>
</dbReference>
<feature type="compositionally biased region" description="Gly residues" evidence="2">
    <location>
        <begin position="358"/>
        <end position="372"/>
    </location>
</feature>
<name>A0A8H5KZJ3_9HYPO</name>
<dbReference type="PANTHER" id="PTHR13288:SF8">
    <property type="entry name" value="SPLICING FACTOR 45"/>
    <property type="match status" value="1"/>
</dbReference>
<feature type="region of interest" description="Disordered" evidence="2">
    <location>
        <begin position="174"/>
        <end position="316"/>
    </location>
</feature>
<dbReference type="Proteomes" id="UP000544095">
    <property type="component" value="Unassembled WGS sequence"/>
</dbReference>
<gene>
    <name evidence="5" type="ORF">FPANT_8134</name>
</gene>
<feature type="compositionally biased region" description="Basic residues" evidence="2">
    <location>
        <begin position="122"/>
        <end position="131"/>
    </location>
</feature>